<dbReference type="GO" id="GO:0005886">
    <property type="term" value="C:plasma membrane"/>
    <property type="evidence" value="ECO:0007669"/>
    <property type="project" value="UniProtKB-SubCell"/>
</dbReference>
<dbReference type="InterPro" id="IPR050366">
    <property type="entry name" value="BP-dependent_transpt_permease"/>
</dbReference>
<feature type="domain" description="ABC transmembrane type-1" evidence="8">
    <location>
        <begin position="74"/>
        <end position="264"/>
    </location>
</feature>
<protein>
    <submittedName>
        <fullName evidence="9">Peptide/nickel transport system permease protein</fullName>
    </submittedName>
</protein>
<comment type="subcellular location">
    <subcellularLocation>
        <location evidence="1 7">Cell membrane</location>
        <topology evidence="1 7">Multi-pass membrane protein</topology>
    </subcellularLocation>
</comment>
<proteinExistence type="inferred from homology"/>
<keyword evidence="5 7" id="KW-1133">Transmembrane helix</keyword>
<dbReference type="PANTHER" id="PTHR43386">
    <property type="entry name" value="OLIGOPEPTIDE TRANSPORT SYSTEM PERMEASE PROTEIN APPC"/>
    <property type="match status" value="1"/>
</dbReference>
<keyword evidence="2 7" id="KW-0813">Transport</keyword>
<feature type="transmembrane region" description="Helical" evidence="7">
    <location>
        <begin position="76"/>
        <end position="100"/>
    </location>
</feature>
<sequence>MIHALKLHDRRSRTIAIIIGCLIFFSIVFISAWLYGSQGEVTNLGSRKLSPSFPHPFGTDWLGRDMLARTLKGIRISLGVGLSAATCSSVIALIFGLAAATMGKTVDSIITWLVDIFIATPHLVLLILISFACGGGAKGVLIAVAASHWPALTRVIRAEVMQLRSAEYIQMSKQLGKSPFFIAKHHMLPHVAPQFMVGLLLLFPHAILHAAALTFLGFGMSPHTPAIGVLLAESMRYLSMGMWWLAVTPGIALVITVKAFDILGTNVRALLDPRTCRE</sequence>
<comment type="similarity">
    <text evidence="7">Belongs to the binding-protein-dependent transport system permease family.</text>
</comment>
<evidence type="ECO:0000256" key="7">
    <source>
        <dbReference type="RuleBase" id="RU363032"/>
    </source>
</evidence>
<dbReference type="OrthoDB" id="9783218at2"/>
<keyword evidence="10" id="KW-1185">Reference proteome</keyword>
<organism evidence="9 10">
    <name type="scientific">Desulfovibrio gilichinskyi</name>
    <dbReference type="NCBI Taxonomy" id="1519643"/>
    <lineage>
        <taxon>Bacteria</taxon>
        <taxon>Pseudomonadati</taxon>
        <taxon>Thermodesulfobacteriota</taxon>
        <taxon>Desulfovibrionia</taxon>
        <taxon>Desulfovibrionales</taxon>
        <taxon>Desulfovibrionaceae</taxon>
        <taxon>Desulfovibrio</taxon>
    </lineage>
</organism>
<evidence type="ECO:0000256" key="3">
    <source>
        <dbReference type="ARBA" id="ARBA00022475"/>
    </source>
</evidence>
<dbReference type="EMBL" id="FWZU01000008">
    <property type="protein sequence ID" value="SMF43195.1"/>
    <property type="molecule type" value="Genomic_DNA"/>
</dbReference>
<dbReference type="CDD" id="cd06261">
    <property type="entry name" value="TM_PBP2"/>
    <property type="match status" value="1"/>
</dbReference>
<name>A0A1X7EZR7_9BACT</name>
<dbReference type="InterPro" id="IPR035906">
    <property type="entry name" value="MetI-like_sf"/>
</dbReference>
<feature type="transmembrane region" description="Helical" evidence="7">
    <location>
        <begin position="12"/>
        <end position="35"/>
    </location>
</feature>
<evidence type="ECO:0000256" key="2">
    <source>
        <dbReference type="ARBA" id="ARBA00022448"/>
    </source>
</evidence>
<evidence type="ECO:0000259" key="8">
    <source>
        <dbReference type="PROSITE" id="PS50928"/>
    </source>
</evidence>
<dbReference type="Gene3D" id="1.10.3720.10">
    <property type="entry name" value="MetI-like"/>
    <property type="match status" value="1"/>
</dbReference>
<evidence type="ECO:0000256" key="4">
    <source>
        <dbReference type="ARBA" id="ARBA00022692"/>
    </source>
</evidence>
<dbReference type="PROSITE" id="PS50928">
    <property type="entry name" value="ABC_TM1"/>
    <property type="match status" value="1"/>
</dbReference>
<dbReference type="STRING" id="1519643.SAMN06295933_3537"/>
<feature type="transmembrane region" description="Helical" evidence="7">
    <location>
        <begin position="195"/>
        <end position="221"/>
    </location>
</feature>
<keyword evidence="4 7" id="KW-0812">Transmembrane</keyword>
<dbReference type="GO" id="GO:0055085">
    <property type="term" value="P:transmembrane transport"/>
    <property type="evidence" value="ECO:0007669"/>
    <property type="project" value="InterPro"/>
</dbReference>
<reference evidence="10" key="1">
    <citation type="submission" date="2017-04" db="EMBL/GenBank/DDBJ databases">
        <authorList>
            <person name="Varghese N."/>
            <person name="Submissions S."/>
        </authorList>
    </citation>
    <scope>NUCLEOTIDE SEQUENCE [LARGE SCALE GENOMIC DNA]</scope>
    <source>
        <strain evidence="10">K3S</strain>
    </source>
</reference>
<dbReference type="SUPFAM" id="SSF161098">
    <property type="entry name" value="MetI-like"/>
    <property type="match status" value="1"/>
</dbReference>
<dbReference type="AlphaFoldDB" id="A0A1X7EZR7"/>
<keyword evidence="6 7" id="KW-0472">Membrane</keyword>
<dbReference type="InterPro" id="IPR000515">
    <property type="entry name" value="MetI-like"/>
</dbReference>
<dbReference type="PANTHER" id="PTHR43386:SF23">
    <property type="entry name" value="ABC TRANSPORTER"/>
    <property type="match status" value="1"/>
</dbReference>
<evidence type="ECO:0000256" key="6">
    <source>
        <dbReference type="ARBA" id="ARBA00023136"/>
    </source>
</evidence>
<evidence type="ECO:0000313" key="9">
    <source>
        <dbReference type="EMBL" id="SMF43195.1"/>
    </source>
</evidence>
<gene>
    <name evidence="9" type="ORF">SAMN06295933_3537</name>
</gene>
<evidence type="ECO:0000256" key="5">
    <source>
        <dbReference type="ARBA" id="ARBA00022989"/>
    </source>
</evidence>
<keyword evidence="3" id="KW-1003">Cell membrane</keyword>
<evidence type="ECO:0000256" key="1">
    <source>
        <dbReference type="ARBA" id="ARBA00004651"/>
    </source>
</evidence>
<dbReference type="Pfam" id="PF00528">
    <property type="entry name" value="BPD_transp_1"/>
    <property type="match status" value="1"/>
</dbReference>
<feature type="transmembrane region" description="Helical" evidence="7">
    <location>
        <begin position="112"/>
        <end position="131"/>
    </location>
</feature>
<evidence type="ECO:0000313" key="10">
    <source>
        <dbReference type="Proteomes" id="UP000192906"/>
    </source>
</evidence>
<accession>A0A1X7EZR7</accession>
<feature type="transmembrane region" description="Helical" evidence="7">
    <location>
        <begin position="241"/>
        <end position="260"/>
    </location>
</feature>
<dbReference type="Proteomes" id="UP000192906">
    <property type="component" value="Unassembled WGS sequence"/>
</dbReference>